<sequence>SVINSVIPYVSLLPSSHALTEIPSLYYILEEKQGDSYTNFDTHSRSII</sequence>
<evidence type="ECO:0000313" key="1">
    <source>
        <dbReference type="EMBL" id="CDW40052.1"/>
    </source>
</evidence>
<feature type="non-terminal residue" evidence="1">
    <location>
        <position position="1"/>
    </location>
</feature>
<name>A0A0K2UQB1_LEPSM</name>
<accession>A0A0K2UQB1</accession>
<dbReference type="AlphaFoldDB" id="A0A0K2UQB1"/>
<reference evidence="1" key="1">
    <citation type="submission" date="2014-05" db="EMBL/GenBank/DDBJ databases">
        <authorList>
            <person name="Chronopoulou M."/>
        </authorList>
    </citation>
    <scope>NUCLEOTIDE SEQUENCE</scope>
    <source>
        <tissue evidence="1">Whole organism</tissue>
    </source>
</reference>
<proteinExistence type="predicted"/>
<protein>
    <submittedName>
        <fullName evidence="1">Uncharacterized protein</fullName>
    </submittedName>
</protein>
<dbReference type="EMBL" id="HACA01022691">
    <property type="protein sequence ID" value="CDW40052.1"/>
    <property type="molecule type" value="Transcribed_RNA"/>
</dbReference>
<organism evidence="1">
    <name type="scientific">Lepeophtheirus salmonis</name>
    <name type="common">Salmon louse</name>
    <name type="synonym">Caligus salmonis</name>
    <dbReference type="NCBI Taxonomy" id="72036"/>
    <lineage>
        <taxon>Eukaryota</taxon>
        <taxon>Metazoa</taxon>
        <taxon>Ecdysozoa</taxon>
        <taxon>Arthropoda</taxon>
        <taxon>Crustacea</taxon>
        <taxon>Multicrustacea</taxon>
        <taxon>Hexanauplia</taxon>
        <taxon>Copepoda</taxon>
        <taxon>Siphonostomatoida</taxon>
        <taxon>Caligidae</taxon>
        <taxon>Lepeophtheirus</taxon>
    </lineage>
</organism>